<dbReference type="RefSeq" id="WP_348814983.1">
    <property type="nucleotide sequence ID" value="NZ_CP098827.1"/>
</dbReference>
<dbReference type="InterPro" id="IPR027417">
    <property type="entry name" value="P-loop_NTPase"/>
</dbReference>
<keyword evidence="4 6" id="KW-0067">ATP-binding</keyword>
<dbReference type="InterPro" id="IPR003439">
    <property type="entry name" value="ABC_transporter-like_ATP-bd"/>
</dbReference>
<evidence type="ECO:0000313" key="6">
    <source>
        <dbReference type="EMBL" id="XBO70816.1"/>
    </source>
</evidence>
<comment type="similarity">
    <text evidence="1">Belongs to the ABC transporter superfamily.</text>
</comment>
<dbReference type="GO" id="GO:0016887">
    <property type="term" value="F:ATP hydrolysis activity"/>
    <property type="evidence" value="ECO:0007669"/>
    <property type="project" value="InterPro"/>
</dbReference>
<feature type="domain" description="ABC transporter" evidence="5">
    <location>
        <begin position="15"/>
        <end position="241"/>
    </location>
</feature>
<dbReference type="PROSITE" id="PS50893">
    <property type="entry name" value="ABC_TRANSPORTER_2"/>
    <property type="match status" value="1"/>
</dbReference>
<dbReference type="SMART" id="SM00382">
    <property type="entry name" value="AAA"/>
    <property type="match status" value="1"/>
</dbReference>
<dbReference type="PANTHER" id="PTHR42788:SF13">
    <property type="entry name" value="ALIPHATIC SULFONATES IMPORT ATP-BINDING PROTEIN SSUB"/>
    <property type="match status" value="1"/>
</dbReference>
<dbReference type="SUPFAM" id="SSF52540">
    <property type="entry name" value="P-loop containing nucleoside triphosphate hydrolases"/>
    <property type="match status" value="1"/>
</dbReference>
<dbReference type="CDD" id="cd03293">
    <property type="entry name" value="ABC_NrtD_SsuB_transporters"/>
    <property type="match status" value="1"/>
</dbReference>
<reference evidence="6" key="1">
    <citation type="submission" date="2022-06" db="EMBL/GenBank/DDBJ databases">
        <title>A novel DMS-producing enzyme.</title>
        <authorList>
            <person name="Zhang Y."/>
        </authorList>
    </citation>
    <scope>NUCLEOTIDE SEQUENCE</scope>
    <source>
        <strain evidence="6">RT37</strain>
    </source>
</reference>
<dbReference type="AlphaFoldDB" id="A0AAU7KH11"/>
<dbReference type="PANTHER" id="PTHR42788">
    <property type="entry name" value="TAURINE IMPORT ATP-BINDING PROTEIN-RELATED"/>
    <property type="match status" value="1"/>
</dbReference>
<keyword evidence="3" id="KW-0547">Nucleotide-binding</keyword>
<protein>
    <submittedName>
        <fullName evidence="6">ABC transporter ATP-binding protein</fullName>
    </submittedName>
</protein>
<name>A0AAU7KH11_9GAMM</name>
<dbReference type="InterPro" id="IPR050166">
    <property type="entry name" value="ABC_transporter_ATP-bind"/>
</dbReference>
<evidence type="ECO:0000256" key="4">
    <source>
        <dbReference type="ARBA" id="ARBA00022840"/>
    </source>
</evidence>
<dbReference type="InterPro" id="IPR003593">
    <property type="entry name" value="AAA+_ATPase"/>
</dbReference>
<keyword evidence="2" id="KW-0813">Transport</keyword>
<evidence type="ECO:0000256" key="1">
    <source>
        <dbReference type="ARBA" id="ARBA00005417"/>
    </source>
</evidence>
<dbReference type="PROSITE" id="PS00211">
    <property type="entry name" value="ABC_TRANSPORTER_1"/>
    <property type="match status" value="1"/>
</dbReference>
<dbReference type="InterPro" id="IPR017871">
    <property type="entry name" value="ABC_transporter-like_CS"/>
</dbReference>
<dbReference type="EMBL" id="CP098827">
    <property type="protein sequence ID" value="XBO70816.1"/>
    <property type="molecule type" value="Genomic_DNA"/>
</dbReference>
<dbReference type="Pfam" id="PF00005">
    <property type="entry name" value="ABC_tran"/>
    <property type="match status" value="1"/>
</dbReference>
<accession>A0AAU7KH11</accession>
<dbReference type="Gene3D" id="3.40.50.300">
    <property type="entry name" value="P-loop containing nucleotide triphosphate hydrolases"/>
    <property type="match status" value="1"/>
</dbReference>
<gene>
    <name evidence="6" type="ORF">NFG58_19790</name>
</gene>
<evidence type="ECO:0000256" key="3">
    <source>
        <dbReference type="ARBA" id="ARBA00022741"/>
    </source>
</evidence>
<evidence type="ECO:0000259" key="5">
    <source>
        <dbReference type="PROSITE" id="PS50893"/>
    </source>
</evidence>
<dbReference type="GO" id="GO:0005524">
    <property type="term" value="F:ATP binding"/>
    <property type="evidence" value="ECO:0007669"/>
    <property type="project" value="UniProtKB-KW"/>
</dbReference>
<organism evidence="6">
    <name type="scientific">Halomonas sp. RT37</name>
    <dbReference type="NCBI Taxonomy" id="2950872"/>
    <lineage>
        <taxon>Bacteria</taxon>
        <taxon>Pseudomonadati</taxon>
        <taxon>Pseudomonadota</taxon>
        <taxon>Gammaproteobacteria</taxon>
        <taxon>Oceanospirillales</taxon>
        <taxon>Halomonadaceae</taxon>
        <taxon>Halomonas</taxon>
    </lineage>
</organism>
<sequence length="262" mass="28644">MDTLTAERNADACVLKAHDLALGFGGQRVLEHVDLRLAPREFIAIVGASGVGKSTLLRALCGLLPAVAGERWLDESPRDGARPWSMVFQAPRLFPWRRIRANVALGLEGLGLSREERQRRALAPLELVGLGDMAERFPSTLSGGQQQRVGIARALAVKPRVLFMDEPFSALDAITRRRLQNELIDLRQRTEAAIVFVTHDIEEAVLLADRVMVLGGHQGGAPARVIDTLEITLPTDNRREHADFGAQVHHLETLIGAAPEAS</sequence>
<evidence type="ECO:0000256" key="2">
    <source>
        <dbReference type="ARBA" id="ARBA00022448"/>
    </source>
</evidence>
<proteinExistence type="inferred from homology"/>